<protein>
    <recommendedName>
        <fullName evidence="2">Alpha-L-glutamate ligase-related protein ATP-grasp domain-containing protein</fullName>
    </recommendedName>
</protein>
<keyword evidence="4" id="KW-1185">Reference proteome</keyword>
<dbReference type="InterPro" id="IPR039523">
    <property type="entry name" value="RimK-rel_E_lig_ATP-grasp"/>
</dbReference>
<gene>
    <name evidence="3" type="ORF">KS407_09740</name>
</gene>
<feature type="region of interest" description="Disordered" evidence="1">
    <location>
        <begin position="466"/>
        <end position="486"/>
    </location>
</feature>
<organism evidence="3 4">
    <name type="scientific">Evansella alkalicola</name>
    <dbReference type="NCBI Taxonomy" id="745819"/>
    <lineage>
        <taxon>Bacteria</taxon>
        <taxon>Bacillati</taxon>
        <taxon>Bacillota</taxon>
        <taxon>Bacilli</taxon>
        <taxon>Bacillales</taxon>
        <taxon>Bacillaceae</taxon>
        <taxon>Evansella</taxon>
    </lineage>
</organism>
<sequence>MEEMQEKEKKLIEKSLVIIDYTLESLLQHDYNQSINMYNTLLKAFETLQNLYSDNSYRHSIFYERLTELESLHKIVIKKVENNKFEGLNDYIEENIKKSYEELYLLVNTLHLHKKYGINIQIKQYNSLLSNGYLEDIAEKDINTVQNYWENYYGKKVDPIVHIAFKRKTGRLDPRVITQRVLNESVVPYFNFGQEGTFYSDKNIYDLLITKDYSPKVILKRVNGQYFDGDNFTISKTKAYRLFSHYKKDIIIKQSLADDGKAVKKIKYKNYKYMINGSEMTFEKIEKVFGKHFLMQEVISQHPIMAKPHPSSVNTFRLITLRWNNEIHYLCGYGKFGSGNAVIDNDSTSGGGIAVAISPDGEFKPYGSDGDAKIYYTHPTTGYKFADLGYLPNFDKVIDFVKNLHNRILHRNYVSWDIAIGKDGEPIFIEMNFRGTVWRVQLICEQPIFGEFTEDILKTLADERKRKEKQEDEKVKLQSETENIKN</sequence>
<proteinExistence type="predicted"/>
<name>A0ABS6JWW1_9BACI</name>
<dbReference type="RefSeq" id="WP_088076521.1">
    <property type="nucleotide sequence ID" value="NZ_JAHQCR010000043.1"/>
</dbReference>
<evidence type="ECO:0000256" key="1">
    <source>
        <dbReference type="SAM" id="MobiDB-lite"/>
    </source>
</evidence>
<feature type="domain" description="Alpha-L-glutamate ligase-related protein ATP-grasp" evidence="2">
    <location>
        <begin position="240"/>
        <end position="450"/>
    </location>
</feature>
<evidence type="ECO:0000259" key="2">
    <source>
        <dbReference type="Pfam" id="PF14397"/>
    </source>
</evidence>
<reference evidence="3 4" key="1">
    <citation type="submission" date="2021-06" db="EMBL/GenBank/DDBJ databases">
        <title>Bacillus sp. RD4P76, an endophyte from a halophyte.</title>
        <authorList>
            <person name="Sun J.-Q."/>
        </authorList>
    </citation>
    <scope>NUCLEOTIDE SEQUENCE [LARGE SCALE GENOMIC DNA]</scope>
    <source>
        <strain evidence="3 4">JCM 17098</strain>
    </source>
</reference>
<dbReference type="SUPFAM" id="SSF56059">
    <property type="entry name" value="Glutathione synthetase ATP-binding domain-like"/>
    <property type="match status" value="1"/>
</dbReference>
<comment type="caution">
    <text evidence="3">The sequence shown here is derived from an EMBL/GenBank/DDBJ whole genome shotgun (WGS) entry which is preliminary data.</text>
</comment>
<dbReference type="Pfam" id="PF14397">
    <property type="entry name" value="ATPgrasp_ST"/>
    <property type="match status" value="1"/>
</dbReference>
<accession>A0ABS6JWW1</accession>
<dbReference type="EMBL" id="JAHQCR010000043">
    <property type="protein sequence ID" value="MBU9721722.1"/>
    <property type="molecule type" value="Genomic_DNA"/>
</dbReference>
<evidence type="ECO:0000313" key="4">
    <source>
        <dbReference type="Proteomes" id="UP000790580"/>
    </source>
</evidence>
<evidence type="ECO:0000313" key="3">
    <source>
        <dbReference type="EMBL" id="MBU9721722.1"/>
    </source>
</evidence>
<dbReference type="Proteomes" id="UP000790580">
    <property type="component" value="Unassembled WGS sequence"/>
</dbReference>